<proteinExistence type="predicted"/>
<dbReference type="Proteomes" id="UP001642360">
    <property type="component" value="Unassembled WGS sequence"/>
</dbReference>
<evidence type="ECO:0000313" key="2">
    <source>
        <dbReference type="Proteomes" id="UP001642360"/>
    </source>
</evidence>
<comment type="caution">
    <text evidence="1">The sequence shown here is derived from an EMBL/GenBank/DDBJ whole genome shotgun (WGS) entry which is preliminary data.</text>
</comment>
<evidence type="ECO:0000313" key="1">
    <source>
        <dbReference type="EMBL" id="CAK9157485.1"/>
    </source>
</evidence>
<accession>A0ABC8SNS4</accession>
<sequence>MVHQRSCFLKFHHMMVKVWPPGEQPKSILYNVSAYEVNLKSCPYKSRIQKDADKTWPSRSKTPFMKAFWQIAVKHITVCLQNQFPHYAVKLNAISYSFFTFEFGRPNS</sequence>
<reference evidence="1 2" key="1">
    <citation type="submission" date="2024-02" db="EMBL/GenBank/DDBJ databases">
        <authorList>
            <person name="Vignale AGUSTIN F."/>
            <person name="Sosa J E."/>
            <person name="Modenutti C."/>
        </authorList>
    </citation>
    <scope>NUCLEOTIDE SEQUENCE [LARGE SCALE GENOMIC DNA]</scope>
</reference>
<organism evidence="1 2">
    <name type="scientific">Ilex paraguariensis</name>
    <name type="common">yerba mate</name>
    <dbReference type="NCBI Taxonomy" id="185542"/>
    <lineage>
        <taxon>Eukaryota</taxon>
        <taxon>Viridiplantae</taxon>
        <taxon>Streptophyta</taxon>
        <taxon>Embryophyta</taxon>
        <taxon>Tracheophyta</taxon>
        <taxon>Spermatophyta</taxon>
        <taxon>Magnoliopsida</taxon>
        <taxon>eudicotyledons</taxon>
        <taxon>Gunneridae</taxon>
        <taxon>Pentapetalae</taxon>
        <taxon>asterids</taxon>
        <taxon>campanulids</taxon>
        <taxon>Aquifoliales</taxon>
        <taxon>Aquifoliaceae</taxon>
        <taxon>Ilex</taxon>
    </lineage>
</organism>
<keyword evidence="2" id="KW-1185">Reference proteome</keyword>
<name>A0ABC8SNS4_9AQUA</name>
<protein>
    <submittedName>
        <fullName evidence="1">Uncharacterized protein</fullName>
    </submittedName>
</protein>
<dbReference type="EMBL" id="CAUOFW020003007">
    <property type="protein sequence ID" value="CAK9157485.1"/>
    <property type="molecule type" value="Genomic_DNA"/>
</dbReference>
<gene>
    <name evidence="1" type="ORF">ILEXP_LOCUS26045</name>
</gene>
<dbReference type="AlphaFoldDB" id="A0ABC8SNS4"/>